<dbReference type="Proteomes" id="UP001732700">
    <property type="component" value="Chromosome 7D"/>
</dbReference>
<keyword evidence="2" id="KW-1185">Reference proteome</keyword>
<organism evidence="1 2">
    <name type="scientific">Avena sativa</name>
    <name type="common">Oat</name>
    <dbReference type="NCBI Taxonomy" id="4498"/>
    <lineage>
        <taxon>Eukaryota</taxon>
        <taxon>Viridiplantae</taxon>
        <taxon>Streptophyta</taxon>
        <taxon>Embryophyta</taxon>
        <taxon>Tracheophyta</taxon>
        <taxon>Spermatophyta</taxon>
        <taxon>Magnoliopsida</taxon>
        <taxon>Liliopsida</taxon>
        <taxon>Poales</taxon>
        <taxon>Poaceae</taxon>
        <taxon>BOP clade</taxon>
        <taxon>Pooideae</taxon>
        <taxon>Poodae</taxon>
        <taxon>Poeae</taxon>
        <taxon>Poeae Chloroplast Group 1 (Aveneae type)</taxon>
        <taxon>Aveninae</taxon>
        <taxon>Avena</taxon>
    </lineage>
</organism>
<proteinExistence type="predicted"/>
<protein>
    <submittedName>
        <fullName evidence="1">Uncharacterized protein</fullName>
    </submittedName>
</protein>
<accession>A0ACD6ABM7</accession>
<evidence type="ECO:0000313" key="2">
    <source>
        <dbReference type="Proteomes" id="UP001732700"/>
    </source>
</evidence>
<sequence>MQSNSGESRCAHNEVEKKTSDVQIKSKLPVRSSKDTRPDGKSENDAMHKNGTSSNHMPPKDPLLHVPVVTPPCPIKHGHEETPTPLQSYTHAPELPESFIPTVAQEFKTFDEASQFYNTYANHTGFGIKKAQRDKRRRYLRCVCEGTHNTGFDKSDRQRDKDIKNMKARNTCLDNVDDVQKLFKFFADMKAENENFYSDVQVDSENTTRNIFWSNASCRAAYADFGDCITFDTTYQSNIYHMPLVVFVGVNNHLQSTIFGVALMDDESIESFKWVFSTFLKCMGGNSQFVF</sequence>
<reference evidence="1" key="1">
    <citation type="submission" date="2021-05" db="EMBL/GenBank/DDBJ databases">
        <authorList>
            <person name="Scholz U."/>
            <person name="Mascher M."/>
            <person name="Fiebig A."/>
        </authorList>
    </citation>
    <scope>NUCLEOTIDE SEQUENCE [LARGE SCALE GENOMIC DNA]</scope>
</reference>
<name>A0ACD6ABM7_AVESA</name>
<evidence type="ECO:0000313" key="1">
    <source>
        <dbReference type="EnsemblPlants" id="AVESA.00010b.r2.7DG1348470.1.CDS"/>
    </source>
</evidence>
<reference evidence="1" key="2">
    <citation type="submission" date="2025-09" db="UniProtKB">
        <authorList>
            <consortium name="EnsemblPlants"/>
        </authorList>
    </citation>
    <scope>IDENTIFICATION</scope>
</reference>
<dbReference type="EnsemblPlants" id="AVESA.00010b.r2.7DG1348470.1">
    <property type="protein sequence ID" value="AVESA.00010b.r2.7DG1348470.1.CDS"/>
    <property type="gene ID" value="AVESA.00010b.r2.7DG1348470"/>
</dbReference>